<keyword evidence="4 8" id="KW-0479">Metal-binding</keyword>
<dbReference type="Proteomes" id="UP000198670">
    <property type="component" value="Unassembled WGS sequence"/>
</dbReference>
<keyword evidence="5" id="KW-0378">Hydrolase</keyword>
<comment type="cofactor">
    <cofactor evidence="8">
        <name>a divalent metal cation</name>
        <dbReference type="ChEBI" id="CHEBI:60240"/>
    </cofactor>
    <text evidence="8">Binds 2 divalent metal cations per subunit.</text>
</comment>
<dbReference type="InterPro" id="IPR051464">
    <property type="entry name" value="Peptidase_M42_aminopept"/>
</dbReference>
<feature type="active site" description="Proton acceptor" evidence="7">
    <location>
        <position position="225"/>
    </location>
</feature>
<dbReference type="Pfam" id="PF05343">
    <property type="entry name" value="Peptidase_M42"/>
    <property type="match status" value="1"/>
</dbReference>
<feature type="binding site" evidence="8">
    <location>
        <position position="335"/>
    </location>
    <ligand>
        <name>Zn(2+)</name>
        <dbReference type="ChEBI" id="CHEBI:29105"/>
        <label>2</label>
    </ligand>
</feature>
<reference evidence="9 10" key="1">
    <citation type="submission" date="2016-10" db="EMBL/GenBank/DDBJ databases">
        <authorList>
            <person name="de Groot N.N."/>
        </authorList>
    </citation>
    <scope>NUCLEOTIDE SEQUENCE [LARGE SCALE GENOMIC DNA]</scope>
    <source>
        <strain evidence="9 10">RK1</strain>
    </source>
</reference>
<keyword evidence="3" id="KW-0645">Protease</keyword>
<evidence type="ECO:0000256" key="6">
    <source>
        <dbReference type="PIRNR" id="PIRNR001123"/>
    </source>
</evidence>
<feature type="binding site" evidence="8">
    <location>
        <position position="248"/>
    </location>
    <ligand>
        <name>Zn(2+)</name>
        <dbReference type="ChEBI" id="CHEBI:29105"/>
        <label>1</label>
    </ligand>
</feature>
<sequence length="371" mass="41732">MAKAKKEEKQHISVVTSKSLRFFEQYINNPSPTGFEWQGQRMWLDYLKSYVDETFTDAYGTAVAVINPKAEYKVVIEAHADEISWFVNYVTKDGLIYVIRNGGSDHQIAPSKRVDIHTEKGIVKAVFGWPAIHTRSGEKEESPTLKNIFLDCGCTSKEEVEALGIHVGCVVTYEDQFMVLNDRYYVGRALDNRAGGFMIAEVARLLKENKKKLPFGLYIVNSVQEEIGLRGAEMIAHRIKPDLAIITDVTHDTQTPMINKVTQGDLACGKGPVVSYAPSVQINFNKLLVDTAIKKEIPFQRQASSRWTGTDTDAFAYSNEGVPSVLISLPLRYMHTTVEMIHKEDVDNVIRLIYEALLAIKSGQDFRTFAQ</sequence>
<dbReference type="Gene3D" id="3.40.630.10">
    <property type="entry name" value="Zn peptidases"/>
    <property type="match status" value="1"/>
</dbReference>
<dbReference type="AlphaFoldDB" id="A0A1I3DWP5"/>
<dbReference type="InterPro" id="IPR008007">
    <property type="entry name" value="Peptidase_M42"/>
</dbReference>
<dbReference type="InterPro" id="IPR023367">
    <property type="entry name" value="Peptidase_M42_dom2"/>
</dbReference>
<dbReference type="STRING" id="1477437.SAMN05444682_101667"/>
<dbReference type="SUPFAM" id="SSF101821">
    <property type="entry name" value="Aminopeptidase/glucanase lid domain"/>
    <property type="match status" value="1"/>
</dbReference>
<comment type="similarity">
    <text evidence="1 6">Belongs to the peptidase M42 family.</text>
</comment>
<evidence type="ECO:0000256" key="4">
    <source>
        <dbReference type="ARBA" id="ARBA00022723"/>
    </source>
</evidence>
<dbReference type="OrthoDB" id="9772053at2"/>
<protein>
    <submittedName>
        <fullName evidence="9">Putative aminopeptidase FrvX</fullName>
    </submittedName>
</protein>
<evidence type="ECO:0000256" key="1">
    <source>
        <dbReference type="ARBA" id="ARBA00006272"/>
    </source>
</evidence>
<dbReference type="GO" id="GO:0004177">
    <property type="term" value="F:aminopeptidase activity"/>
    <property type="evidence" value="ECO:0007669"/>
    <property type="project" value="UniProtKB-UniRule"/>
</dbReference>
<name>A0A1I3DWP5_9SPHI</name>
<dbReference type="SUPFAM" id="SSF53187">
    <property type="entry name" value="Zn-dependent exopeptidases"/>
    <property type="match status" value="1"/>
</dbReference>
<feature type="binding site" evidence="8">
    <location>
        <position position="79"/>
    </location>
    <ligand>
        <name>Zn(2+)</name>
        <dbReference type="ChEBI" id="CHEBI:29105"/>
        <label>1</label>
    </ligand>
</feature>
<dbReference type="PANTHER" id="PTHR32481:SF0">
    <property type="entry name" value="AMINOPEPTIDASE YPDE-RELATED"/>
    <property type="match status" value="1"/>
</dbReference>
<gene>
    <name evidence="9" type="ORF">SAMN05444682_101667</name>
</gene>
<feature type="binding site" evidence="8">
    <location>
        <position position="191"/>
    </location>
    <ligand>
        <name>Zn(2+)</name>
        <dbReference type="ChEBI" id="CHEBI:29105"/>
        <label>1</label>
    </ligand>
</feature>
<keyword evidence="2 9" id="KW-0031">Aminopeptidase</keyword>
<dbReference type="CDD" id="cd05656">
    <property type="entry name" value="M42_Frv"/>
    <property type="match status" value="1"/>
</dbReference>
<dbReference type="GO" id="GO:0046872">
    <property type="term" value="F:metal ion binding"/>
    <property type="evidence" value="ECO:0007669"/>
    <property type="project" value="UniProtKB-UniRule"/>
</dbReference>
<dbReference type="Gene3D" id="2.40.30.40">
    <property type="entry name" value="Peptidase M42, domain 2"/>
    <property type="match status" value="1"/>
</dbReference>
<proteinExistence type="inferred from homology"/>
<evidence type="ECO:0000256" key="7">
    <source>
        <dbReference type="PIRSR" id="PIRSR001123-1"/>
    </source>
</evidence>
<evidence type="ECO:0000256" key="8">
    <source>
        <dbReference type="PIRSR" id="PIRSR001123-2"/>
    </source>
</evidence>
<dbReference type="GO" id="GO:0006508">
    <property type="term" value="P:proteolysis"/>
    <property type="evidence" value="ECO:0007669"/>
    <property type="project" value="UniProtKB-KW"/>
</dbReference>
<evidence type="ECO:0000256" key="5">
    <source>
        <dbReference type="ARBA" id="ARBA00022801"/>
    </source>
</evidence>
<evidence type="ECO:0000313" key="9">
    <source>
        <dbReference type="EMBL" id="SFH91152.1"/>
    </source>
</evidence>
<evidence type="ECO:0000256" key="2">
    <source>
        <dbReference type="ARBA" id="ARBA00022438"/>
    </source>
</evidence>
<accession>A0A1I3DWP5</accession>
<dbReference type="RefSeq" id="WP_090624154.1">
    <property type="nucleotide sequence ID" value="NZ_FOQO01000001.1"/>
</dbReference>
<evidence type="ECO:0000313" key="10">
    <source>
        <dbReference type="Proteomes" id="UP000198670"/>
    </source>
</evidence>
<dbReference type="EMBL" id="FOQO01000001">
    <property type="protein sequence ID" value="SFH91152.1"/>
    <property type="molecule type" value="Genomic_DNA"/>
</dbReference>
<evidence type="ECO:0000256" key="3">
    <source>
        <dbReference type="ARBA" id="ARBA00022670"/>
    </source>
</evidence>
<dbReference type="PIRSF" id="PIRSF001123">
    <property type="entry name" value="PepA_GA"/>
    <property type="match status" value="1"/>
</dbReference>
<feature type="binding site" evidence="8">
    <location>
        <position position="191"/>
    </location>
    <ligand>
        <name>Zn(2+)</name>
        <dbReference type="ChEBI" id="CHEBI:29105"/>
        <label>2</label>
    </ligand>
</feature>
<dbReference type="PANTHER" id="PTHR32481">
    <property type="entry name" value="AMINOPEPTIDASE"/>
    <property type="match status" value="1"/>
</dbReference>
<keyword evidence="10" id="KW-1185">Reference proteome</keyword>
<organism evidence="9 10">
    <name type="scientific">Parapedobacter indicus</name>
    <dbReference type="NCBI Taxonomy" id="1477437"/>
    <lineage>
        <taxon>Bacteria</taxon>
        <taxon>Pseudomonadati</taxon>
        <taxon>Bacteroidota</taxon>
        <taxon>Sphingobacteriia</taxon>
        <taxon>Sphingobacteriales</taxon>
        <taxon>Sphingobacteriaceae</taxon>
        <taxon>Parapedobacter</taxon>
    </lineage>
</organism>
<feature type="binding site" evidence="8">
    <location>
        <position position="226"/>
    </location>
    <ligand>
        <name>Zn(2+)</name>
        <dbReference type="ChEBI" id="CHEBI:29105"/>
        <label>2</label>
    </ligand>
</feature>